<comment type="catalytic activity">
    <reaction evidence="9">
        <text>L-proline + NAD(+) = (S)-1-pyrroline-5-carboxylate + NADH + 2 H(+)</text>
        <dbReference type="Rhea" id="RHEA:14105"/>
        <dbReference type="ChEBI" id="CHEBI:15378"/>
        <dbReference type="ChEBI" id="CHEBI:17388"/>
        <dbReference type="ChEBI" id="CHEBI:57540"/>
        <dbReference type="ChEBI" id="CHEBI:57945"/>
        <dbReference type="ChEBI" id="CHEBI:60039"/>
        <dbReference type="EC" id="1.5.1.2"/>
    </reaction>
    <physiologicalReaction direction="right-to-left" evidence="9">
        <dbReference type="Rhea" id="RHEA:14107"/>
    </physiologicalReaction>
</comment>
<dbReference type="NCBIfam" id="TIGR00112">
    <property type="entry name" value="proC"/>
    <property type="match status" value="1"/>
</dbReference>
<accession>A0AAD9K0J9</accession>
<reference evidence="13" key="1">
    <citation type="journal article" date="2023" name="Mol. Biol. Evol.">
        <title>Third-Generation Sequencing Reveals the Adaptive Role of the Epigenome in Three Deep-Sea Polychaetes.</title>
        <authorList>
            <person name="Perez M."/>
            <person name="Aroh O."/>
            <person name="Sun Y."/>
            <person name="Lan Y."/>
            <person name="Juniper S.K."/>
            <person name="Young C.R."/>
            <person name="Angers B."/>
            <person name="Qian P.Y."/>
        </authorList>
    </citation>
    <scope>NUCLEOTIDE SEQUENCE</scope>
    <source>
        <strain evidence="13">P08H-3</strain>
    </source>
</reference>
<dbReference type="Pfam" id="PF03807">
    <property type="entry name" value="F420_oxidored"/>
    <property type="match status" value="1"/>
</dbReference>
<dbReference type="EC" id="1.5.1.2" evidence="3"/>
<sequence length="272" mass="28750">MKVGFIGAGKMAKALCQGFISTGLINKSEILASDINPSKLKEISRLGVQTTSCNREVVKKNDIVYVAVKPPLVREVLREVSPVVNPSNLFVSIAAGITTKTMEEVLPKGCRVIRVMPNIAVVVQAGACAYTPGTSAKNEDVEVVTQMLTCVGSVEEIPEELMDTVTGLSGNGPAYGFITIQGLADGGVKMGLNREQSTRLAAQLLLGAAKMVLGIDSHPEQMKDEVCSPGGTSIHALHKLEKSGFRAALVDAVEAGTLRSKELGKLFNKTAD</sequence>
<keyword evidence="5" id="KW-0028">Amino-acid biosynthesis</keyword>
<evidence type="ECO:0000256" key="2">
    <source>
        <dbReference type="ARBA" id="ARBA00005525"/>
    </source>
</evidence>
<proteinExistence type="inferred from homology"/>
<feature type="binding site" evidence="10">
    <location>
        <position position="54"/>
    </location>
    <ligand>
        <name>NADPH</name>
        <dbReference type="ChEBI" id="CHEBI:57783"/>
    </ligand>
</feature>
<comment type="pathway">
    <text evidence="1">Amino-acid biosynthesis; L-proline biosynthesis; L-proline from L-glutamate 5-semialdehyde: step 1/1.</text>
</comment>
<dbReference type="Pfam" id="PF14748">
    <property type="entry name" value="P5CR_dimer"/>
    <property type="match status" value="1"/>
</dbReference>
<evidence type="ECO:0000256" key="4">
    <source>
        <dbReference type="ARBA" id="ARBA00022490"/>
    </source>
</evidence>
<feature type="domain" description="Pyrroline-5-carboxylate reductase dimerisation" evidence="12">
    <location>
        <begin position="159"/>
        <end position="263"/>
    </location>
</feature>
<evidence type="ECO:0000256" key="3">
    <source>
        <dbReference type="ARBA" id="ARBA00012855"/>
    </source>
</evidence>
<keyword evidence="4" id="KW-0963">Cytoplasm</keyword>
<feature type="binding site" evidence="10">
    <location>
        <begin position="6"/>
        <end position="11"/>
    </location>
    <ligand>
        <name>NADP(+)</name>
        <dbReference type="ChEBI" id="CHEBI:58349"/>
    </ligand>
</feature>
<feature type="domain" description="Pyrroline-5-carboxylate reductase catalytic N-terminal" evidence="11">
    <location>
        <begin position="2"/>
        <end position="96"/>
    </location>
</feature>
<evidence type="ECO:0000256" key="9">
    <source>
        <dbReference type="ARBA" id="ARBA00049875"/>
    </source>
</evidence>
<dbReference type="PIRSF" id="PIRSF000193">
    <property type="entry name" value="Pyrrol-5-carb_rd"/>
    <property type="match status" value="1"/>
</dbReference>
<dbReference type="AlphaFoldDB" id="A0AAD9K0J9"/>
<dbReference type="InterPro" id="IPR000304">
    <property type="entry name" value="Pyrroline-COOH_reductase"/>
</dbReference>
<keyword evidence="14" id="KW-1185">Reference proteome</keyword>
<dbReference type="FunFam" id="3.40.50.720:FF:000190">
    <property type="entry name" value="Pyrroline-5-carboxylate reductase"/>
    <property type="match status" value="1"/>
</dbReference>
<dbReference type="EMBL" id="JAODUP010000102">
    <property type="protein sequence ID" value="KAK2162170.1"/>
    <property type="molecule type" value="Genomic_DNA"/>
</dbReference>
<evidence type="ECO:0000259" key="12">
    <source>
        <dbReference type="Pfam" id="PF14748"/>
    </source>
</evidence>
<dbReference type="InterPro" id="IPR036291">
    <property type="entry name" value="NAD(P)-bd_dom_sf"/>
</dbReference>
<dbReference type="GO" id="GO:0004735">
    <property type="term" value="F:pyrroline-5-carboxylate reductase activity"/>
    <property type="evidence" value="ECO:0007669"/>
    <property type="project" value="UniProtKB-EC"/>
</dbReference>
<dbReference type="SUPFAM" id="SSF48179">
    <property type="entry name" value="6-phosphogluconate dehydrogenase C-terminal domain-like"/>
    <property type="match status" value="1"/>
</dbReference>
<dbReference type="PANTHER" id="PTHR11645:SF62">
    <property type="entry name" value="PYRROLINE-5-CARBOXYLATE REDUCTASE"/>
    <property type="match status" value="1"/>
</dbReference>
<name>A0AAD9K0J9_9ANNE</name>
<comment type="caution">
    <text evidence="13">The sequence shown here is derived from an EMBL/GenBank/DDBJ whole genome shotgun (WGS) entry which is preliminary data.</text>
</comment>
<dbReference type="Proteomes" id="UP001208570">
    <property type="component" value="Unassembled WGS sequence"/>
</dbReference>
<evidence type="ECO:0000256" key="8">
    <source>
        <dbReference type="ARBA" id="ARBA00049867"/>
    </source>
</evidence>
<keyword evidence="6" id="KW-0641">Proline biosynthesis</keyword>
<keyword evidence="10" id="KW-0521">NADP</keyword>
<gene>
    <name evidence="13" type="ORF">LSH36_102g02056</name>
</gene>
<evidence type="ECO:0000256" key="7">
    <source>
        <dbReference type="ARBA" id="ARBA00023002"/>
    </source>
</evidence>
<dbReference type="Gene3D" id="3.40.50.720">
    <property type="entry name" value="NAD(P)-binding Rossmann-like Domain"/>
    <property type="match status" value="1"/>
</dbReference>
<dbReference type="Gene3D" id="1.10.3730.10">
    <property type="entry name" value="ProC C-terminal domain-like"/>
    <property type="match status" value="1"/>
</dbReference>
<evidence type="ECO:0000256" key="10">
    <source>
        <dbReference type="PIRSR" id="PIRSR000193-1"/>
    </source>
</evidence>
<organism evidence="13 14">
    <name type="scientific">Paralvinella palmiformis</name>
    <dbReference type="NCBI Taxonomy" id="53620"/>
    <lineage>
        <taxon>Eukaryota</taxon>
        <taxon>Metazoa</taxon>
        <taxon>Spiralia</taxon>
        <taxon>Lophotrochozoa</taxon>
        <taxon>Annelida</taxon>
        <taxon>Polychaeta</taxon>
        <taxon>Sedentaria</taxon>
        <taxon>Canalipalpata</taxon>
        <taxon>Terebellida</taxon>
        <taxon>Terebelliformia</taxon>
        <taxon>Alvinellidae</taxon>
        <taxon>Paralvinella</taxon>
    </lineage>
</organism>
<protein>
    <recommendedName>
        <fullName evidence="3">pyrroline-5-carboxylate reductase</fullName>
        <ecNumber evidence="3">1.5.1.2</ecNumber>
    </recommendedName>
</protein>
<evidence type="ECO:0000313" key="13">
    <source>
        <dbReference type="EMBL" id="KAK2162170.1"/>
    </source>
</evidence>
<feature type="binding site" evidence="10">
    <location>
        <begin position="67"/>
        <end position="70"/>
    </location>
    <ligand>
        <name>NADP(+)</name>
        <dbReference type="ChEBI" id="CHEBI:58349"/>
    </ligand>
</feature>
<evidence type="ECO:0000259" key="11">
    <source>
        <dbReference type="Pfam" id="PF03807"/>
    </source>
</evidence>
<keyword evidence="7" id="KW-0560">Oxidoreductase</keyword>
<dbReference type="GO" id="GO:0055129">
    <property type="term" value="P:L-proline biosynthetic process"/>
    <property type="evidence" value="ECO:0007669"/>
    <property type="project" value="TreeGrafter"/>
</dbReference>
<dbReference type="FunFam" id="1.10.3730.10:FF:000003">
    <property type="entry name" value="Pyrroline-5-carboxylate reductase 1, mitochondrial"/>
    <property type="match status" value="1"/>
</dbReference>
<dbReference type="InterPro" id="IPR028939">
    <property type="entry name" value="P5C_Rdtase_cat_N"/>
</dbReference>
<dbReference type="InterPro" id="IPR029036">
    <property type="entry name" value="P5CR_dimer"/>
</dbReference>
<evidence type="ECO:0000256" key="5">
    <source>
        <dbReference type="ARBA" id="ARBA00022605"/>
    </source>
</evidence>
<comment type="catalytic activity">
    <reaction evidence="8">
        <text>L-proline + NADP(+) = (S)-1-pyrroline-5-carboxylate + NADPH + 2 H(+)</text>
        <dbReference type="Rhea" id="RHEA:14109"/>
        <dbReference type="ChEBI" id="CHEBI:15378"/>
        <dbReference type="ChEBI" id="CHEBI:17388"/>
        <dbReference type="ChEBI" id="CHEBI:57783"/>
        <dbReference type="ChEBI" id="CHEBI:58349"/>
        <dbReference type="ChEBI" id="CHEBI:60039"/>
        <dbReference type="EC" id="1.5.1.2"/>
    </reaction>
    <physiologicalReaction direction="right-to-left" evidence="8">
        <dbReference type="Rhea" id="RHEA:14111"/>
    </physiologicalReaction>
</comment>
<evidence type="ECO:0000256" key="6">
    <source>
        <dbReference type="ARBA" id="ARBA00022650"/>
    </source>
</evidence>
<comment type="similarity">
    <text evidence="2">Belongs to the pyrroline-5-carboxylate reductase family.</text>
</comment>
<evidence type="ECO:0000256" key="1">
    <source>
        <dbReference type="ARBA" id="ARBA00005205"/>
    </source>
</evidence>
<dbReference type="InterPro" id="IPR008927">
    <property type="entry name" value="6-PGluconate_DH-like_C_sf"/>
</dbReference>
<dbReference type="PANTHER" id="PTHR11645">
    <property type="entry name" value="PYRROLINE-5-CARBOXYLATE REDUCTASE"/>
    <property type="match status" value="1"/>
</dbReference>
<evidence type="ECO:0000313" key="14">
    <source>
        <dbReference type="Proteomes" id="UP001208570"/>
    </source>
</evidence>
<dbReference type="SUPFAM" id="SSF51735">
    <property type="entry name" value="NAD(P)-binding Rossmann-fold domains"/>
    <property type="match status" value="1"/>
</dbReference>
<dbReference type="HAMAP" id="MF_01925">
    <property type="entry name" value="P5C_reductase"/>
    <property type="match status" value="1"/>
</dbReference>